<keyword evidence="8" id="KW-1185">Reference proteome</keyword>
<name>A0AAV6WVX8_9LAMI</name>
<dbReference type="GO" id="GO:0008270">
    <property type="term" value="F:zinc ion binding"/>
    <property type="evidence" value="ECO:0007669"/>
    <property type="project" value="UniProtKB-KW"/>
</dbReference>
<dbReference type="Pfam" id="PF04434">
    <property type="entry name" value="SWIM"/>
    <property type="match status" value="1"/>
</dbReference>
<feature type="region of interest" description="Disordered" evidence="5">
    <location>
        <begin position="341"/>
        <end position="436"/>
    </location>
</feature>
<protein>
    <recommendedName>
        <fullName evidence="6">SWIM-type domain-containing protein</fullName>
    </recommendedName>
</protein>
<evidence type="ECO:0000259" key="6">
    <source>
        <dbReference type="PROSITE" id="PS50966"/>
    </source>
</evidence>
<evidence type="ECO:0000313" key="7">
    <source>
        <dbReference type="EMBL" id="KAG8372627.1"/>
    </source>
</evidence>
<feature type="region of interest" description="Disordered" evidence="5">
    <location>
        <begin position="54"/>
        <end position="80"/>
    </location>
</feature>
<proteinExistence type="predicted"/>
<evidence type="ECO:0000256" key="4">
    <source>
        <dbReference type="PROSITE-ProRule" id="PRU00325"/>
    </source>
</evidence>
<reference evidence="7" key="1">
    <citation type="submission" date="2019-10" db="EMBL/GenBank/DDBJ databases">
        <authorList>
            <person name="Zhang R."/>
            <person name="Pan Y."/>
            <person name="Wang J."/>
            <person name="Ma R."/>
            <person name="Yu S."/>
        </authorList>
    </citation>
    <scope>NUCLEOTIDE SEQUENCE</scope>
    <source>
        <strain evidence="7">LA-IB0</strain>
        <tissue evidence="7">Leaf</tissue>
    </source>
</reference>
<dbReference type="EMBL" id="WHWC01000012">
    <property type="protein sequence ID" value="KAG8372627.1"/>
    <property type="molecule type" value="Genomic_DNA"/>
</dbReference>
<organism evidence="7 8">
    <name type="scientific">Buddleja alternifolia</name>
    <dbReference type="NCBI Taxonomy" id="168488"/>
    <lineage>
        <taxon>Eukaryota</taxon>
        <taxon>Viridiplantae</taxon>
        <taxon>Streptophyta</taxon>
        <taxon>Embryophyta</taxon>
        <taxon>Tracheophyta</taxon>
        <taxon>Spermatophyta</taxon>
        <taxon>Magnoliopsida</taxon>
        <taxon>eudicotyledons</taxon>
        <taxon>Gunneridae</taxon>
        <taxon>Pentapetalae</taxon>
        <taxon>asterids</taxon>
        <taxon>lamiids</taxon>
        <taxon>Lamiales</taxon>
        <taxon>Scrophulariaceae</taxon>
        <taxon>Buddlejeae</taxon>
        <taxon>Buddleja</taxon>
    </lineage>
</organism>
<dbReference type="Proteomes" id="UP000826271">
    <property type="component" value="Unassembled WGS sequence"/>
</dbReference>
<feature type="domain" description="SWIM-type" evidence="6">
    <location>
        <begin position="272"/>
        <end position="306"/>
    </location>
</feature>
<feature type="compositionally biased region" description="Basic and acidic residues" evidence="5">
    <location>
        <begin position="399"/>
        <end position="435"/>
    </location>
</feature>
<evidence type="ECO:0000256" key="5">
    <source>
        <dbReference type="SAM" id="MobiDB-lite"/>
    </source>
</evidence>
<dbReference type="AlphaFoldDB" id="A0AAV6WVX8"/>
<keyword evidence="1" id="KW-0479">Metal-binding</keyword>
<dbReference type="PANTHER" id="PTHR31973">
    <property type="entry name" value="POLYPROTEIN, PUTATIVE-RELATED"/>
    <property type="match status" value="1"/>
</dbReference>
<comment type="caution">
    <text evidence="7">The sequence shown here is derived from an EMBL/GenBank/DDBJ whole genome shotgun (WGS) entry which is preliminary data.</text>
</comment>
<dbReference type="InterPro" id="IPR006564">
    <property type="entry name" value="Znf_PMZ"/>
</dbReference>
<dbReference type="PROSITE" id="PS50966">
    <property type="entry name" value="ZF_SWIM"/>
    <property type="match status" value="1"/>
</dbReference>
<keyword evidence="3" id="KW-0862">Zinc</keyword>
<gene>
    <name evidence="7" type="ORF">BUALT_Bualt12G0086300</name>
</gene>
<evidence type="ECO:0000313" key="8">
    <source>
        <dbReference type="Proteomes" id="UP000826271"/>
    </source>
</evidence>
<evidence type="ECO:0000256" key="3">
    <source>
        <dbReference type="ARBA" id="ARBA00022833"/>
    </source>
</evidence>
<feature type="region of interest" description="Disordered" evidence="5">
    <location>
        <begin position="547"/>
        <end position="582"/>
    </location>
</feature>
<dbReference type="PANTHER" id="PTHR31973:SF187">
    <property type="entry name" value="MUTATOR TRANSPOSASE MUDRA PROTEIN"/>
    <property type="match status" value="1"/>
</dbReference>
<accession>A0AAV6WVX8</accession>
<feature type="compositionally biased region" description="Basic and acidic residues" evidence="5">
    <location>
        <begin position="365"/>
        <end position="380"/>
    </location>
</feature>
<dbReference type="InterPro" id="IPR007527">
    <property type="entry name" value="Znf_SWIM"/>
</dbReference>
<dbReference type="SMART" id="SM00575">
    <property type="entry name" value="ZnF_PMZ"/>
    <property type="match status" value="1"/>
</dbReference>
<evidence type="ECO:0000256" key="1">
    <source>
        <dbReference type="ARBA" id="ARBA00022723"/>
    </source>
</evidence>
<feature type="region of interest" description="Disordered" evidence="5">
    <location>
        <begin position="600"/>
        <end position="631"/>
    </location>
</feature>
<feature type="compositionally biased region" description="Polar residues" evidence="5">
    <location>
        <begin position="562"/>
        <end position="580"/>
    </location>
</feature>
<evidence type="ECO:0000256" key="2">
    <source>
        <dbReference type="ARBA" id="ARBA00022771"/>
    </source>
</evidence>
<sequence>MSLWDPEFNKSPPPYYYPGQPLVTIVIYHGGKFSEPSSMRPTYIGGSVNEGVEYEGSKRQKSNAQNNEADESENPKRNVKGFRQDVIKDINVHVSRNQAYRCKWKALKKIDGNTEDQYGRMWDYAEELRTSNPGSTIILSMAAEDGSGTPRGSTYKKALWKAAFATTVPEFETRIQEMIKLDKAVVEWLNDKPPMHWSSKGKTDLQYVRVNREWLMGRLQESRDKCAIGRKWNGKICPKIKAIIKKRSEKVRDCIPMKSTDLLYEIECYDATRCVVDLGNWTCSCTKWELSGIPCKHALSAIHTQRLDPDDFVHPCYHVETYARVYSHFICPVNGPDKWKKTGKGDILPPNNGRGVGRLAGARRLGADEPSNKQKKETRGNKRNGKMKRQQTSMSCRLFGERGHNKEGCNKRKEEEARNQKEEPRKQEEEARMQEEEALVEETYGTNLEEEQGPCAAGQEKLDEQIWDQLFDWGQGTNWDQISMEVSNFEASIQVDSQSSVHIPEAASVPCQDGTKLTPNKKTKTQYLSKDPNILARAARSKIRFKAPSGSAAAFKAPSGPLTRSSSANATPSRVSSPAANKSFMFGPVPTPYFGPTPSRCPVTPAAPKPPIPSSSSKVTTSATKGSQAKGVRIRETCFSDDHPRVCVSRTTKKRQPLPPPFKVTEKEGKKYVTMKNLSAALDSLRAQNMELLKGKKAT</sequence>
<keyword evidence="2 4" id="KW-0863">Zinc-finger</keyword>
<feature type="compositionally biased region" description="Low complexity" evidence="5">
    <location>
        <begin position="614"/>
        <end position="627"/>
    </location>
</feature>